<dbReference type="EMBL" id="CACVAV010000217">
    <property type="protein sequence ID" value="CAA6813391.1"/>
    <property type="molecule type" value="Genomic_DNA"/>
</dbReference>
<evidence type="ECO:0000313" key="1">
    <source>
        <dbReference type="EMBL" id="CAA6813391.1"/>
    </source>
</evidence>
<dbReference type="Pfam" id="PF08811">
    <property type="entry name" value="DUF1800"/>
    <property type="match status" value="1"/>
</dbReference>
<dbReference type="AlphaFoldDB" id="A0A6S6TDI6"/>
<proteinExistence type="predicted"/>
<sequence>MKNLDFVEARHLISRTGFGAEWDEIKRLENMPRDRAIDFLMNRRDTTLPAVPDFSRWKKMSALNKDMRRRRMVMRIAKGEGVKLQNWWLKHMLETQSPFLERMTLFWHNYFPSSIKKTKLPSLLINQNRLLRKHALGNFSLMLHSVAKDPAMLLYLDGYKNTKDAVNENFARELLELFTLGRRYFSERDVQEAARAFTGWGIHPHSGQFFFDRKVHDTGVKTFMGKRGNFNGHQIINILLKHPRTAETVAEKLWSEFINSSRPHPSVVKHWAHILRSSNYNIAILMKAILKSPHFWHHQNRGNLVKSPVELAVGTLRSLPYTLPRDNLAHTLVNLGQGLFEPQTVKGWEGGNEWISTQFLMRRISLLTNLTRGNLNTVRRKSGIELKLPDVSEAELQNWLLAVKPVKPASAPIADGKQRFVRFLVLDPAYQVT</sequence>
<dbReference type="InterPro" id="IPR014917">
    <property type="entry name" value="DUF1800"/>
</dbReference>
<gene>
    <name evidence="1" type="ORF">HELGO_WM40489</name>
</gene>
<name>A0A6S6TDI6_9GAMM</name>
<protein>
    <submittedName>
        <fullName evidence="1">PROBABLE SIGNAL PEPTIDE PROTEIN</fullName>
    </submittedName>
</protein>
<organism evidence="1">
    <name type="scientific">uncultured Thiotrichaceae bacterium</name>
    <dbReference type="NCBI Taxonomy" id="298394"/>
    <lineage>
        <taxon>Bacteria</taxon>
        <taxon>Pseudomonadati</taxon>
        <taxon>Pseudomonadota</taxon>
        <taxon>Gammaproteobacteria</taxon>
        <taxon>Thiotrichales</taxon>
        <taxon>Thiotrichaceae</taxon>
        <taxon>environmental samples</taxon>
    </lineage>
</organism>
<reference evidence="1" key="1">
    <citation type="submission" date="2020-01" db="EMBL/GenBank/DDBJ databases">
        <authorList>
            <person name="Meier V. D."/>
            <person name="Meier V D."/>
        </authorList>
    </citation>
    <scope>NUCLEOTIDE SEQUENCE</scope>
    <source>
        <strain evidence="1">HLG_WM_MAG_08</strain>
    </source>
</reference>
<accession>A0A6S6TDI6</accession>